<dbReference type="Proteomes" id="UP000471560">
    <property type="component" value="Unassembled WGS sequence"/>
</dbReference>
<dbReference type="InterPro" id="IPR000620">
    <property type="entry name" value="EamA_dom"/>
</dbReference>
<keyword evidence="5 8" id="KW-0812">Transmembrane</keyword>
<dbReference type="GO" id="GO:0005886">
    <property type="term" value="C:plasma membrane"/>
    <property type="evidence" value="ECO:0007669"/>
    <property type="project" value="UniProtKB-SubCell"/>
</dbReference>
<keyword evidence="6 8" id="KW-1133">Transmembrane helix</keyword>
<keyword evidence="4" id="KW-1003">Cell membrane</keyword>
<comment type="caution">
    <text evidence="11">The sequence shown here is derived from an EMBL/GenBank/DDBJ whole genome shotgun (WGS) entry which is preliminary data.</text>
</comment>
<dbReference type="Pfam" id="PF00892">
    <property type="entry name" value="EamA"/>
    <property type="match status" value="2"/>
</dbReference>
<keyword evidence="3" id="KW-0813">Transport</keyword>
<reference evidence="11" key="1">
    <citation type="submission" date="2016-04" db="EMBL/GenBank/DDBJ databases">
        <title>Fast-growing isolate from the root nodules of Vavilovia formosa.</title>
        <authorList>
            <person name="Kimeklis A."/>
            <person name="Safronova V."/>
            <person name="Belimov A."/>
            <person name="Andronov E."/>
        </authorList>
    </citation>
    <scope>NUCLEOTIDE SEQUENCE [LARGE SCALE GENOMIC DNA]</scope>
    <source>
        <strain evidence="11">Vaf-46</strain>
    </source>
</reference>
<feature type="transmembrane region" description="Helical" evidence="8">
    <location>
        <begin position="137"/>
        <end position="153"/>
    </location>
</feature>
<evidence type="ECO:0000259" key="9">
    <source>
        <dbReference type="Pfam" id="PF00892"/>
    </source>
</evidence>
<dbReference type="NCBIfam" id="TIGR00688">
    <property type="entry name" value="rarD"/>
    <property type="match status" value="1"/>
</dbReference>
<dbReference type="AlphaFoldDB" id="A0A179B7Y4"/>
<feature type="transmembrane region" description="Helical" evidence="8">
    <location>
        <begin position="48"/>
        <end position="69"/>
    </location>
</feature>
<dbReference type="RefSeq" id="WP_064251414.1">
    <property type="nucleotide sequence ID" value="NZ_CAXURF020000001.1"/>
</dbReference>
<proteinExistence type="inferred from homology"/>
<comment type="similarity">
    <text evidence="2">Belongs to the EamA transporter family.</text>
</comment>
<keyword evidence="7 8" id="KW-0472">Membrane</keyword>
<evidence type="ECO:0000256" key="1">
    <source>
        <dbReference type="ARBA" id="ARBA00004651"/>
    </source>
</evidence>
<evidence type="ECO:0000256" key="4">
    <source>
        <dbReference type="ARBA" id="ARBA00022475"/>
    </source>
</evidence>
<evidence type="ECO:0000256" key="5">
    <source>
        <dbReference type="ARBA" id="ARBA00022692"/>
    </source>
</evidence>
<dbReference type="InterPro" id="IPR037185">
    <property type="entry name" value="EmrE-like"/>
</dbReference>
<dbReference type="EMBL" id="WUEZ01000088">
    <property type="protein sequence ID" value="NEI39090.1"/>
    <property type="molecule type" value="Genomic_DNA"/>
</dbReference>
<organism evidence="11">
    <name type="scientific">Rhizobium leguminosarum</name>
    <dbReference type="NCBI Taxonomy" id="384"/>
    <lineage>
        <taxon>Bacteria</taxon>
        <taxon>Pseudomonadati</taxon>
        <taxon>Pseudomonadota</taxon>
        <taxon>Alphaproteobacteria</taxon>
        <taxon>Hyphomicrobiales</taxon>
        <taxon>Rhizobiaceae</taxon>
        <taxon>Rhizobium/Agrobacterium group</taxon>
        <taxon>Rhizobium</taxon>
    </lineage>
</organism>
<feature type="domain" description="EamA" evidence="9">
    <location>
        <begin position="18"/>
        <end position="152"/>
    </location>
</feature>
<dbReference type="InterPro" id="IPR004626">
    <property type="entry name" value="RarD"/>
</dbReference>
<sequence length="304" mass="32742">MSTDATVPLAKNEDSPRGFAFALTAYLLWGFLPIYMKAVAHISPAEVIAHRIVWSLPLAGIVLIVLGRTQDIRAALSSPRMLAMAALTASLITVNWGTYVWAIGAGHSLDAALGYFINPLFSIFLGAVFLKEKLQPLQIAAIALAALAVAILALDSGGIPWVALTLAVSWGFYALLRKTLPLGPNQGFFLEVLILSGPALLYILYLEFGSGQGHLYRTGLADTTLLLGCGVITAVPLMIYANGAKLLKLSTIGIMQYIAPTMIFLIAVFVFHEPFGTARMIAFPLIWAGLFLYSWSMLKGSRGR</sequence>
<evidence type="ECO:0000256" key="3">
    <source>
        <dbReference type="ARBA" id="ARBA00022448"/>
    </source>
</evidence>
<evidence type="ECO:0000313" key="11">
    <source>
        <dbReference type="EMBL" id="OAP87797.1"/>
    </source>
</evidence>
<feature type="transmembrane region" description="Helical" evidence="8">
    <location>
        <begin position="81"/>
        <end position="101"/>
    </location>
</feature>
<protein>
    <submittedName>
        <fullName evidence="10">EamA family transporter RarD</fullName>
    </submittedName>
    <submittedName>
        <fullName evidence="11">Permease</fullName>
    </submittedName>
</protein>
<dbReference type="PANTHER" id="PTHR22911:SF137">
    <property type="entry name" value="SOLUTE CARRIER FAMILY 35 MEMBER G2-RELATED"/>
    <property type="match status" value="1"/>
</dbReference>
<evidence type="ECO:0000313" key="10">
    <source>
        <dbReference type="EMBL" id="NEI39090.1"/>
    </source>
</evidence>
<comment type="subcellular location">
    <subcellularLocation>
        <location evidence="1">Cell membrane</location>
        <topology evidence="1">Multi-pass membrane protein</topology>
    </subcellularLocation>
</comment>
<evidence type="ECO:0000256" key="6">
    <source>
        <dbReference type="ARBA" id="ARBA00022989"/>
    </source>
</evidence>
<dbReference type="eggNOG" id="COG2962">
    <property type="taxonomic scope" value="Bacteria"/>
</dbReference>
<feature type="transmembrane region" description="Helical" evidence="8">
    <location>
        <begin position="188"/>
        <end position="205"/>
    </location>
</feature>
<feature type="transmembrane region" description="Helical" evidence="8">
    <location>
        <begin position="18"/>
        <end position="36"/>
    </location>
</feature>
<feature type="transmembrane region" description="Helical" evidence="8">
    <location>
        <begin position="113"/>
        <end position="130"/>
    </location>
</feature>
<feature type="transmembrane region" description="Helical" evidence="8">
    <location>
        <begin position="159"/>
        <end position="176"/>
    </location>
</feature>
<name>A0A179B7Y4_RHILE</name>
<dbReference type="SUPFAM" id="SSF103481">
    <property type="entry name" value="Multidrug resistance efflux transporter EmrE"/>
    <property type="match status" value="2"/>
</dbReference>
<feature type="transmembrane region" description="Helical" evidence="8">
    <location>
        <begin position="225"/>
        <end position="242"/>
    </location>
</feature>
<feature type="transmembrane region" description="Helical" evidence="8">
    <location>
        <begin position="278"/>
        <end position="298"/>
    </location>
</feature>
<evidence type="ECO:0000256" key="7">
    <source>
        <dbReference type="ARBA" id="ARBA00023136"/>
    </source>
</evidence>
<dbReference type="EMBL" id="LWBS01000472">
    <property type="protein sequence ID" value="OAP87797.1"/>
    <property type="molecule type" value="Genomic_DNA"/>
</dbReference>
<dbReference type="PANTHER" id="PTHR22911">
    <property type="entry name" value="ACYL-MALONYL CONDENSING ENZYME-RELATED"/>
    <property type="match status" value="1"/>
</dbReference>
<gene>
    <name evidence="10" type="primary">rarD</name>
    <name evidence="11" type="ORF">A4U53_09860</name>
    <name evidence="10" type="ORF">GR204_35065</name>
</gene>
<reference evidence="10 12" key="2">
    <citation type="submission" date="2019-12" db="EMBL/GenBank/DDBJ databases">
        <title>Rhizobium genotypes associated with high levels of biological nitrogen fixation by grain legumes in a temperate-maritime cropping system.</title>
        <authorList>
            <person name="Maluk M."/>
            <person name="Francesc Ferrando Molina F."/>
            <person name="Lopez Del Egido L."/>
            <person name="Lafos M."/>
            <person name="Langarica-Fuentes A."/>
            <person name="Gebre Yohannes G."/>
            <person name="Young M.W."/>
            <person name="Martin P."/>
            <person name="Gantlett R."/>
            <person name="Kenicer G."/>
            <person name="Hawes C."/>
            <person name="Begg G.S."/>
            <person name="Quilliam R.S."/>
            <person name="Squire G.R."/>
            <person name="Poole P.S."/>
            <person name="Young P.W."/>
            <person name="Iannetta P.M."/>
            <person name="James E.K."/>
        </authorList>
    </citation>
    <scope>NUCLEOTIDE SEQUENCE [LARGE SCALE GENOMIC DNA]</scope>
    <source>
        <strain evidence="10 12">JHI1096</strain>
    </source>
</reference>
<evidence type="ECO:0000313" key="12">
    <source>
        <dbReference type="Proteomes" id="UP000471560"/>
    </source>
</evidence>
<evidence type="ECO:0000256" key="2">
    <source>
        <dbReference type="ARBA" id="ARBA00007362"/>
    </source>
</evidence>
<evidence type="ECO:0000256" key="8">
    <source>
        <dbReference type="SAM" id="Phobius"/>
    </source>
</evidence>
<feature type="transmembrane region" description="Helical" evidence="8">
    <location>
        <begin position="254"/>
        <end position="272"/>
    </location>
</feature>
<accession>A0A179B7Y4</accession>
<feature type="domain" description="EamA" evidence="9">
    <location>
        <begin position="162"/>
        <end position="294"/>
    </location>
</feature>